<feature type="transmembrane region" description="Helical" evidence="8">
    <location>
        <begin position="58"/>
        <end position="77"/>
    </location>
</feature>
<comment type="similarity">
    <text evidence="8">Belongs to the insect chemoreceptor superfamily. Gustatory receptor (GR) family.</text>
</comment>
<dbReference type="PANTHER" id="PTHR21143:SF133">
    <property type="entry name" value="GUSTATORY AND PHEROMONE RECEPTOR 32A-RELATED"/>
    <property type="match status" value="1"/>
</dbReference>
<dbReference type="InterPro" id="IPR013604">
    <property type="entry name" value="7TM_chemorcpt"/>
</dbReference>
<proteinExistence type="inferred from homology"/>
<feature type="transmembrane region" description="Helical" evidence="8">
    <location>
        <begin position="294"/>
        <end position="316"/>
    </location>
</feature>
<evidence type="ECO:0000256" key="7">
    <source>
        <dbReference type="ARBA" id="ARBA00023224"/>
    </source>
</evidence>
<sequence length="408" mass="47360">MFKQTTKCEKVEKHKIWKLLSATDFNSLMYPCLYMCWLLGFFPYKCDSPTYRFLKVRFIFSTFAMFIYGVSLFVLIYQVNFTTLISYNITSAIHNNFFLLLDGSIIVVMYILTDARVTVIRNLSKISSILSSEDFDDLAKMINVKNIIGFLFLIVHVPNCFKDNILLTLRNIDCFYITLTNFTVDMLYMDCVCVLKACFKRMDECLRRLKSQINGEPWAQSLVHREQKNLLLLIKLKNFEEKYLEISDVVQLLNNTFLIRNIIIAASTFTVVTFNLYFLIIYSHGNLPENKGFWYIPFLSSAVFHLFKFSLMIWACETATDQARNIKTTVHDVFSDATDPVTKREVELLSLQILHRNNTFTAKAIEMNASLLSKILGGISMYILILFQFLLNSVICNSYAEQVEDVSE</sequence>
<comment type="caution">
    <text evidence="8">Lacks conserved residue(s) required for the propagation of feature annotation.</text>
</comment>
<evidence type="ECO:0000256" key="3">
    <source>
        <dbReference type="ARBA" id="ARBA00022692"/>
    </source>
</evidence>
<keyword evidence="7 8" id="KW-0807">Transducer</keyword>
<evidence type="ECO:0000256" key="4">
    <source>
        <dbReference type="ARBA" id="ARBA00022989"/>
    </source>
</evidence>
<evidence type="ECO:0000313" key="9">
    <source>
        <dbReference type="EMBL" id="CAL7950408.1"/>
    </source>
</evidence>
<feature type="transmembrane region" description="Helical" evidence="8">
    <location>
        <begin position="28"/>
        <end position="46"/>
    </location>
</feature>
<evidence type="ECO:0000313" key="10">
    <source>
        <dbReference type="Proteomes" id="UP001642520"/>
    </source>
</evidence>
<protein>
    <recommendedName>
        <fullName evidence="8">Gustatory receptor</fullName>
    </recommendedName>
</protein>
<dbReference type="PANTHER" id="PTHR21143">
    <property type="entry name" value="INVERTEBRATE GUSTATORY RECEPTOR"/>
    <property type="match status" value="1"/>
</dbReference>
<name>A0ABP1PCZ4_XYLVO</name>
<dbReference type="EMBL" id="CAXAJV020001300">
    <property type="protein sequence ID" value="CAL7950408.1"/>
    <property type="molecule type" value="Genomic_DNA"/>
</dbReference>
<dbReference type="Pfam" id="PF08395">
    <property type="entry name" value="7tm_7"/>
    <property type="match status" value="1"/>
</dbReference>
<keyword evidence="10" id="KW-1185">Reference proteome</keyword>
<evidence type="ECO:0000256" key="1">
    <source>
        <dbReference type="ARBA" id="ARBA00004651"/>
    </source>
</evidence>
<comment type="caution">
    <text evidence="9">The sequence shown here is derived from an EMBL/GenBank/DDBJ whole genome shotgun (WGS) entry which is preliminary data.</text>
</comment>
<reference evidence="9 10" key="1">
    <citation type="submission" date="2024-08" db="EMBL/GenBank/DDBJ databases">
        <authorList>
            <person name="Will J Nash"/>
            <person name="Angela Man"/>
            <person name="Seanna McTaggart"/>
            <person name="Kendall Baker"/>
            <person name="Tom Barker"/>
            <person name="Leah Catchpole"/>
            <person name="Alex Durrant"/>
            <person name="Karim Gharbi"/>
            <person name="Naomi Irish"/>
            <person name="Gemy Kaithakottil"/>
            <person name="Debby Ku"/>
            <person name="Aaliyah Providence"/>
            <person name="Felix Shaw"/>
            <person name="David Swarbreck"/>
            <person name="Chris Watkins"/>
            <person name="Ann M. McCartney"/>
            <person name="Giulio Formenti"/>
            <person name="Alice Mouton"/>
            <person name="Noel Vella"/>
            <person name="Bjorn M von Reumont"/>
            <person name="Adriana Vella"/>
            <person name="Wilfried Haerty"/>
        </authorList>
    </citation>
    <scope>NUCLEOTIDE SEQUENCE [LARGE SCALE GENOMIC DNA]</scope>
</reference>
<comment type="function">
    <text evidence="8">Gustatory receptor which mediates acceptance or avoidance behavior, depending on its substrates.</text>
</comment>
<organism evidence="9 10">
    <name type="scientific">Xylocopa violacea</name>
    <name type="common">Violet carpenter bee</name>
    <name type="synonym">Apis violacea</name>
    <dbReference type="NCBI Taxonomy" id="135666"/>
    <lineage>
        <taxon>Eukaryota</taxon>
        <taxon>Metazoa</taxon>
        <taxon>Ecdysozoa</taxon>
        <taxon>Arthropoda</taxon>
        <taxon>Hexapoda</taxon>
        <taxon>Insecta</taxon>
        <taxon>Pterygota</taxon>
        <taxon>Neoptera</taxon>
        <taxon>Endopterygota</taxon>
        <taxon>Hymenoptera</taxon>
        <taxon>Apocrita</taxon>
        <taxon>Aculeata</taxon>
        <taxon>Apoidea</taxon>
        <taxon>Anthophila</taxon>
        <taxon>Apidae</taxon>
        <taxon>Xylocopa</taxon>
        <taxon>Xylocopa</taxon>
    </lineage>
</organism>
<keyword evidence="6 8" id="KW-0675">Receptor</keyword>
<evidence type="ECO:0000256" key="5">
    <source>
        <dbReference type="ARBA" id="ARBA00023136"/>
    </source>
</evidence>
<feature type="transmembrane region" description="Helical" evidence="8">
    <location>
        <begin position="371"/>
        <end position="391"/>
    </location>
</feature>
<comment type="subcellular location">
    <subcellularLocation>
        <location evidence="1 8">Cell membrane</location>
        <topology evidence="1 8">Multi-pass membrane protein</topology>
    </subcellularLocation>
</comment>
<keyword evidence="3 8" id="KW-0812">Transmembrane</keyword>
<evidence type="ECO:0000256" key="2">
    <source>
        <dbReference type="ARBA" id="ARBA00022475"/>
    </source>
</evidence>
<accession>A0ABP1PCZ4</accession>
<evidence type="ECO:0000256" key="8">
    <source>
        <dbReference type="RuleBase" id="RU363108"/>
    </source>
</evidence>
<keyword evidence="4 8" id="KW-1133">Transmembrane helix</keyword>
<evidence type="ECO:0000256" key="6">
    <source>
        <dbReference type="ARBA" id="ARBA00023170"/>
    </source>
</evidence>
<keyword evidence="5 8" id="KW-0472">Membrane</keyword>
<feature type="transmembrane region" description="Helical" evidence="8">
    <location>
        <begin position="262"/>
        <end position="282"/>
    </location>
</feature>
<gene>
    <name evidence="9" type="ORF">XYLVIOL_LOCUS9941</name>
</gene>
<dbReference type="Proteomes" id="UP001642520">
    <property type="component" value="Unassembled WGS sequence"/>
</dbReference>
<keyword evidence="2 8" id="KW-1003">Cell membrane</keyword>
<feature type="transmembrane region" description="Helical" evidence="8">
    <location>
        <begin position="97"/>
        <end position="117"/>
    </location>
</feature>